<comment type="caution">
    <text evidence="2">The sequence shown here is derived from an EMBL/GenBank/DDBJ whole genome shotgun (WGS) entry which is preliminary data.</text>
</comment>
<evidence type="ECO:0000313" key="3">
    <source>
        <dbReference type="Proteomes" id="UP001642464"/>
    </source>
</evidence>
<accession>A0ABP0JNG4</accession>
<proteinExistence type="predicted"/>
<dbReference type="Proteomes" id="UP001642464">
    <property type="component" value="Unassembled WGS sequence"/>
</dbReference>
<name>A0ABP0JNG4_9DINO</name>
<dbReference type="EMBL" id="CAXAMM010007936">
    <property type="protein sequence ID" value="CAK9015850.1"/>
    <property type="molecule type" value="Genomic_DNA"/>
</dbReference>
<sequence length="246" mass="27168">MKLLKAEIMELVKFGRFEVIATTIVDSTTGKDGDGDDFIESQLKLIFSQVVQKVLRAIPQNQAKLGCPGAANLKKFVGNIAGCEQLGLSNIVAEQFASLQQVLSYDDKTAIDSSSDATPDEALSLQKASDLMNAWAKCQDEAEQTLPCKKLGEPLQNFRKILFAKMQNGFLEKRDSIKITLVKSITEITERCPLSKNKFWPAFKTTIDDYLWLAAEVFSVDERAEMKALGDAAEIFRLAAFAGCLD</sequence>
<evidence type="ECO:0000313" key="2">
    <source>
        <dbReference type="EMBL" id="CAK9015904.1"/>
    </source>
</evidence>
<protein>
    <submittedName>
        <fullName evidence="2">Uncharacterized protein</fullName>
    </submittedName>
</protein>
<reference evidence="2 3" key="1">
    <citation type="submission" date="2024-02" db="EMBL/GenBank/DDBJ databases">
        <authorList>
            <person name="Chen Y."/>
            <person name="Shah S."/>
            <person name="Dougan E. K."/>
            <person name="Thang M."/>
            <person name="Chan C."/>
        </authorList>
    </citation>
    <scope>NUCLEOTIDE SEQUENCE [LARGE SCALE GENOMIC DNA]</scope>
</reference>
<evidence type="ECO:0000313" key="1">
    <source>
        <dbReference type="EMBL" id="CAK9015850.1"/>
    </source>
</evidence>
<keyword evidence="3" id="KW-1185">Reference proteome</keyword>
<dbReference type="EMBL" id="CAXAMM010007958">
    <property type="protein sequence ID" value="CAK9015904.1"/>
    <property type="molecule type" value="Genomic_DNA"/>
</dbReference>
<gene>
    <name evidence="1" type="ORF">SCF082_LOCUS12931</name>
    <name evidence="2" type="ORF">SCF082_LOCUS12957</name>
</gene>
<organism evidence="2 3">
    <name type="scientific">Durusdinium trenchii</name>
    <dbReference type="NCBI Taxonomy" id="1381693"/>
    <lineage>
        <taxon>Eukaryota</taxon>
        <taxon>Sar</taxon>
        <taxon>Alveolata</taxon>
        <taxon>Dinophyceae</taxon>
        <taxon>Suessiales</taxon>
        <taxon>Symbiodiniaceae</taxon>
        <taxon>Durusdinium</taxon>
    </lineage>
</organism>